<keyword evidence="2" id="KW-0472">Membrane</keyword>
<organism evidence="3 4">
    <name type="scientific">Balneatrix alpica</name>
    <dbReference type="NCBI Taxonomy" id="75684"/>
    <lineage>
        <taxon>Bacteria</taxon>
        <taxon>Pseudomonadati</taxon>
        <taxon>Pseudomonadota</taxon>
        <taxon>Gammaproteobacteria</taxon>
        <taxon>Oceanospirillales</taxon>
        <taxon>Balneatrichaceae</taxon>
        <taxon>Balneatrix</taxon>
    </lineage>
</organism>
<keyword evidence="1" id="KW-0175">Coiled coil</keyword>
<gene>
    <name evidence="3" type="ORF">ACFFLH_04510</name>
</gene>
<dbReference type="EMBL" id="JBHLZN010000001">
    <property type="protein sequence ID" value="MFB9885668.1"/>
    <property type="molecule type" value="Genomic_DNA"/>
</dbReference>
<evidence type="ECO:0000313" key="4">
    <source>
        <dbReference type="Proteomes" id="UP001589628"/>
    </source>
</evidence>
<evidence type="ECO:0000313" key="3">
    <source>
        <dbReference type="EMBL" id="MFB9885668.1"/>
    </source>
</evidence>
<evidence type="ECO:0000256" key="1">
    <source>
        <dbReference type="SAM" id="Coils"/>
    </source>
</evidence>
<comment type="caution">
    <text evidence="3">The sequence shown here is derived from an EMBL/GenBank/DDBJ whole genome shotgun (WGS) entry which is preliminary data.</text>
</comment>
<proteinExistence type="predicted"/>
<keyword evidence="2" id="KW-1133">Transmembrane helix</keyword>
<feature type="transmembrane region" description="Helical" evidence="2">
    <location>
        <begin position="137"/>
        <end position="157"/>
    </location>
</feature>
<accession>A0ABV5Z8S0</accession>
<reference evidence="3 4" key="1">
    <citation type="submission" date="2024-09" db="EMBL/GenBank/DDBJ databases">
        <authorList>
            <person name="Sun Q."/>
            <person name="Mori K."/>
        </authorList>
    </citation>
    <scope>NUCLEOTIDE SEQUENCE [LARGE SCALE GENOMIC DNA]</scope>
    <source>
        <strain evidence="3 4">ATCC 51285</strain>
    </source>
</reference>
<keyword evidence="4" id="KW-1185">Reference proteome</keyword>
<dbReference type="Proteomes" id="UP001589628">
    <property type="component" value="Unassembled WGS sequence"/>
</dbReference>
<dbReference type="RefSeq" id="WP_027313748.1">
    <property type="nucleotide sequence ID" value="NZ_JBHLZN010000001.1"/>
</dbReference>
<keyword evidence="2" id="KW-0812">Transmembrane</keyword>
<protein>
    <submittedName>
        <fullName evidence="3">Uncharacterized protein</fullName>
    </submittedName>
</protein>
<sequence length="168" mass="18513">MPVWLLLALLLAPVASWAHSLKLFVNVGERYLEGQTYFIGAGQASGISIKLLDDEGRTITQIISDADGHFRLPRPNRGETIIQAVLDEGHQDSLLLTPPKTKGDSLASNAPQDIAVVNDKLNRLQDSLDAYQRQLKVLDILGLIGLALGIVGISLWWRARHKKPPEQH</sequence>
<feature type="coiled-coil region" evidence="1">
    <location>
        <begin position="114"/>
        <end position="141"/>
    </location>
</feature>
<evidence type="ECO:0000256" key="2">
    <source>
        <dbReference type="SAM" id="Phobius"/>
    </source>
</evidence>
<name>A0ABV5Z8S0_9GAMM</name>